<evidence type="ECO:0000313" key="3">
    <source>
        <dbReference type="EMBL" id="OTW30154.1"/>
    </source>
</evidence>
<reference evidence="3 4" key="1">
    <citation type="submission" date="2017-04" db="EMBL/GenBank/DDBJ databases">
        <title>Staphylococcus agnetis, a potential pathogen in the broiler production.</title>
        <authorList>
            <person name="Poulsen L."/>
        </authorList>
    </citation>
    <scope>NUCLEOTIDE SEQUENCE [LARGE SCALE GENOMIC DNA]</scope>
    <source>
        <strain evidence="3 4">723_310714_2_2_spleen</strain>
    </source>
</reference>
<accession>A0A2T4MGP3</accession>
<dbReference type="Proteomes" id="UP000646308">
    <property type="component" value="Unassembled WGS sequence"/>
</dbReference>
<keyword evidence="4" id="KW-1185">Reference proteome</keyword>
<dbReference type="KEGG" id="sagq:EP23_05795"/>
<proteinExistence type="predicted"/>
<protein>
    <submittedName>
        <fullName evidence="2">DUF1700 domain-containing protein</fullName>
    </submittedName>
</protein>
<organism evidence="2 5">
    <name type="scientific">Staphylococcus agnetis</name>
    <dbReference type="NCBI Taxonomy" id="985762"/>
    <lineage>
        <taxon>Bacteria</taxon>
        <taxon>Bacillati</taxon>
        <taxon>Bacillota</taxon>
        <taxon>Bacilli</taxon>
        <taxon>Bacillales</taxon>
        <taxon>Staphylococcaceae</taxon>
        <taxon>Staphylococcus</taxon>
    </lineage>
</organism>
<reference evidence="2" key="2">
    <citation type="submission" date="2019-11" db="EMBL/GenBank/DDBJ databases">
        <title>Whole genome comparisons of Staphylococcus agnetis isolates from cattle and chickens.</title>
        <authorList>
            <person name="Rhoads D."/>
            <person name="Shwani A."/>
            <person name="Adkins P."/>
            <person name="Calcutt M."/>
            <person name="Middleton J."/>
        </authorList>
    </citation>
    <scope>NUCLEOTIDE SEQUENCE</scope>
    <source>
        <strain evidence="2">1387</strain>
    </source>
</reference>
<dbReference type="RefSeq" id="WP_060551457.1">
    <property type="nucleotide sequence ID" value="NZ_CP009623.1"/>
</dbReference>
<dbReference type="Proteomes" id="UP000195208">
    <property type="component" value="Unassembled WGS sequence"/>
</dbReference>
<evidence type="ECO:0000313" key="5">
    <source>
        <dbReference type="Proteomes" id="UP000646308"/>
    </source>
</evidence>
<evidence type="ECO:0000256" key="1">
    <source>
        <dbReference type="SAM" id="Phobius"/>
    </source>
</evidence>
<feature type="transmembrane region" description="Helical" evidence="1">
    <location>
        <begin position="112"/>
        <end position="133"/>
    </location>
</feature>
<feature type="transmembrane region" description="Helical" evidence="1">
    <location>
        <begin position="81"/>
        <end position="105"/>
    </location>
</feature>
<dbReference type="AlphaFoldDB" id="A0A2T4MGP3"/>
<evidence type="ECO:0000313" key="4">
    <source>
        <dbReference type="Proteomes" id="UP000195208"/>
    </source>
</evidence>
<dbReference type="OrthoDB" id="2413613at2"/>
<keyword evidence="1" id="KW-0812">Transmembrane</keyword>
<evidence type="ECO:0000313" key="2">
    <source>
        <dbReference type="EMBL" id="NJI01478.1"/>
    </source>
</evidence>
<feature type="transmembrane region" description="Helical" evidence="1">
    <location>
        <begin position="145"/>
        <end position="169"/>
    </location>
</feature>
<dbReference type="GeneID" id="57692105"/>
<keyword evidence="1" id="KW-0472">Membrane</keyword>
<dbReference type="EMBL" id="WMFL01000015">
    <property type="protein sequence ID" value="NJI01478.1"/>
    <property type="molecule type" value="Genomic_DNA"/>
</dbReference>
<name>A0A2T4MGP3_9STAP</name>
<sequence length="187" mass="21628">MDKITFLNELEHQLKRLPNDVIDDIMNQYENHFYKENEKGKTDREIILSLNKPKQIAKKKYAKYAVNDAEKEPDFSHLRRAVLATIGMSIVTLFFVVVPLIFLLLLIIISIFISLGMILAPIIVFLTQLYSGITQFSLSNYLFSFAYSGLGIMLFVIIVKVVCLLRIALLRYLKWNINFIKKGTFQS</sequence>
<keyword evidence="1" id="KW-1133">Transmembrane helix</keyword>
<dbReference type="EMBL" id="NEFX01000025">
    <property type="protein sequence ID" value="OTW30154.1"/>
    <property type="molecule type" value="Genomic_DNA"/>
</dbReference>
<comment type="caution">
    <text evidence="2">The sequence shown here is derived from an EMBL/GenBank/DDBJ whole genome shotgun (WGS) entry which is preliminary data.</text>
</comment>
<gene>
    <name evidence="3" type="ORF">B9M88_11425</name>
    <name evidence="2" type="ORF">GLV84_01070</name>
</gene>
<dbReference type="Pfam" id="PF22564">
    <property type="entry name" value="HAAS"/>
    <property type="match status" value="1"/>
</dbReference>